<organism evidence="4 5">
    <name type="scientific">Rehmannia glutinosa</name>
    <name type="common">Chinese foxglove</name>
    <dbReference type="NCBI Taxonomy" id="99300"/>
    <lineage>
        <taxon>Eukaryota</taxon>
        <taxon>Viridiplantae</taxon>
        <taxon>Streptophyta</taxon>
        <taxon>Embryophyta</taxon>
        <taxon>Tracheophyta</taxon>
        <taxon>Spermatophyta</taxon>
        <taxon>Magnoliopsida</taxon>
        <taxon>eudicotyledons</taxon>
        <taxon>Gunneridae</taxon>
        <taxon>Pentapetalae</taxon>
        <taxon>asterids</taxon>
        <taxon>lamiids</taxon>
        <taxon>Lamiales</taxon>
        <taxon>Orobanchaceae</taxon>
        <taxon>Rehmannieae</taxon>
        <taxon>Rehmannia</taxon>
    </lineage>
</organism>
<feature type="region of interest" description="Disordered" evidence="1">
    <location>
        <begin position="1"/>
        <end position="63"/>
    </location>
</feature>
<dbReference type="Pfam" id="PF14309">
    <property type="entry name" value="DUF4378"/>
    <property type="match status" value="1"/>
</dbReference>
<dbReference type="EMBL" id="JABTTQ020000007">
    <property type="protein sequence ID" value="KAK6152466.1"/>
    <property type="molecule type" value="Genomic_DNA"/>
</dbReference>
<feature type="compositionally biased region" description="Polar residues" evidence="1">
    <location>
        <begin position="470"/>
        <end position="487"/>
    </location>
</feature>
<feature type="domain" description="DUF4378" evidence="3">
    <location>
        <begin position="561"/>
        <end position="721"/>
    </location>
</feature>
<evidence type="ECO:0000259" key="3">
    <source>
        <dbReference type="Pfam" id="PF14309"/>
    </source>
</evidence>
<dbReference type="PANTHER" id="PTHR47071:SF9">
    <property type="entry name" value="TRM32-LIKE PROTEIN (DUF3741)"/>
    <property type="match status" value="1"/>
</dbReference>
<dbReference type="Pfam" id="PF12552">
    <property type="entry name" value="DUF3741"/>
    <property type="match status" value="1"/>
</dbReference>
<gene>
    <name evidence="4" type="ORF">DH2020_015101</name>
</gene>
<evidence type="ECO:0000313" key="4">
    <source>
        <dbReference type="EMBL" id="KAK6152466.1"/>
    </source>
</evidence>
<protein>
    <recommendedName>
        <fullName evidence="6">DUF4378 domain-containing protein</fullName>
    </recommendedName>
</protein>
<dbReference type="PANTHER" id="PTHR47071">
    <property type="entry name" value="PROTEIN TRM32"/>
    <property type="match status" value="1"/>
</dbReference>
<feature type="region of interest" description="Disordered" evidence="1">
    <location>
        <begin position="449"/>
        <end position="497"/>
    </location>
</feature>
<evidence type="ECO:0000256" key="1">
    <source>
        <dbReference type="SAM" id="MobiDB-lite"/>
    </source>
</evidence>
<evidence type="ECO:0000313" key="5">
    <source>
        <dbReference type="Proteomes" id="UP001318860"/>
    </source>
</evidence>
<proteinExistence type="predicted"/>
<dbReference type="Proteomes" id="UP001318860">
    <property type="component" value="Unassembled WGS sequence"/>
</dbReference>
<comment type="caution">
    <text evidence="4">The sequence shown here is derived from an EMBL/GenBank/DDBJ whole genome shotgun (WGS) entry which is preliminary data.</text>
</comment>
<feature type="domain" description="DUF3741" evidence="2">
    <location>
        <begin position="192"/>
        <end position="223"/>
    </location>
</feature>
<name>A0ABR0WYT9_REHGL</name>
<feature type="compositionally biased region" description="Polar residues" evidence="1">
    <location>
        <begin position="25"/>
        <end position="38"/>
    </location>
</feature>
<accession>A0ABR0WYT9</accession>
<dbReference type="InterPro" id="IPR025486">
    <property type="entry name" value="DUF4378"/>
</dbReference>
<keyword evidence="5" id="KW-1185">Reference proteome</keyword>
<dbReference type="InterPro" id="IPR044257">
    <property type="entry name" value="TRM32-like"/>
</dbReference>
<evidence type="ECO:0008006" key="6">
    <source>
        <dbReference type="Google" id="ProtNLM"/>
    </source>
</evidence>
<sequence>MATEHNMDILPIGYSHKGQPDQESTRTASETTEVQESIHSLGENSVGERKSTDHSPAPKNSMKSRIKALITEEMSKRRGRHRRSTSYPTRTQLDRTISIHRVESSDLNSRAENNSNDDFLAYHDSVHSAALLDPFLPRLGEENGSNCELCAAMLRLNYLKQSEVNKLGRQPVRDHTLLGDKLIYAIEQRRCNSLQESKLFMDALDLLNLRKEVFLKILQDPSSSLAHQLHCRRTPHSRFGLTKSESFPVSGSSSTRAFELDESITVTEDNKHLSTKNGFSRELELSENASPTSADVQRKRHDNKVVVLKRFKNLREKIKHVIRDRKKRRIGLLWTRDAKDHTAPDGLRFRTADNTVSPIPSRRAVLGRILSLPDLRSYSAIQIDDSSNISSSHRADDIAAENTSIGSSGLTEQKPLNLGLENKVQPCGVSESPSQENLFDVRSSFDDSADSKTWETASSQEFNLEPVPGSVSQPLDSDQVSEDGSNYQEDEKSQGLEISVSDDSRKLVFSTEEDSSDIQHDLPNLSSSENTVDVDTLENQVIKKFYTDLLHFHVDTKNEAEFNYVKDVLELSGFSRDEILGKWHSAEHPVNPLVFEEVEGCLVSQPECSGNEEGGSCNHLLLFDLINEVLLDIHERSFCYWPVPLTNRSHIHQMPKGYRVLEEVWAEIRWLLSWPPEIDQSIDDAVSRDLGKGDGWMNLQLDAEFVGLEVEDLIFDDLLEEIILT</sequence>
<reference evidence="4 5" key="1">
    <citation type="journal article" date="2021" name="Comput. Struct. Biotechnol. J.">
        <title>De novo genome assembly of the potent medicinal plant Rehmannia glutinosa using nanopore technology.</title>
        <authorList>
            <person name="Ma L."/>
            <person name="Dong C."/>
            <person name="Song C."/>
            <person name="Wang X."/>
            <person name="Zheng X."/>
            <person name="Niu Y."/>
            <person name="Chen S."/>
            <person name="Feng W."/>
        </authorList>
    </citation>
    <scope>NUCLEOTIDE SEQUENCE [LARGE SCALE GENOMIC DNA]</scope>
    <source>
        <strain evidence="4">DH-2019</strain>
    </source>
</reference>
<evidence type="ECO:0000259" key="2">
    <source>
        <dbReference type="Pfam" id="PF12552"/>
    </source>
</evidence>
<dbReference type="InterPro" id="IPR022212">
    <property type="entry name" value="DUF3741"/>
</dbReference>